<accession>A0A3B3DL34</accession>
<dbReference type="PaxDb" id="30732-ENSOMEP00000030621"/>
<feature type="domain" description="OSK" evidence="2">
    <location>
        <begin position="173"/>
        <end position="284"/>
    </location>
</feature>
<dbReference type="InterPro" id="IPR033447">
    <property type="entry name" value="OSK"/>
</dbReference>
<name>A0A3B3DL34_ORYME</name>
<evidence type="ECO:0000313" key="4">
    <source>
        <dbReference type="Proteomes" id="UP000261560"/>
    </source>
</evidence>
<dbReference type="OMA" id="FHIFWES"/>
<feature type="region of interest" description="Disordered" evidence="1">
    <location>
        <begin position="80"/>
        <end position="144"/>
    </location>
</feature>
<organism evidence="3 4">
    <name type="scientific">Oryzias melastigma</name>
    <name type="common">Marine medaka</name>
    <dbReference type="NCBI Taxonomy" id="30732"/>
    <lineage>
        <taxon>Eukaryota</taxon>
        <taxon>Metazoa</taxon>
        <taxon>Chordata</taxon>
        <taxon>Craniata</taxon>
        <taxon>Vertebrata</taxon>
        <taxon>Euteleostomi</taxon>
        <taxon>Actinopterygii</taxon>
        <taxon>Neopterygii</taxon>
        <taxon>Teleostei</taxon>
        <taxon>Neoteleostei</taxon>
        <taxon>Acanthomorphata</taxon>
        <taxon>Ovalentaria</taxon>
        <taxon>Atherinomorphae</taxon>
        <taxon>Beloniformes</taxon>
        <taxon>Adrianichthyidae</taxon>
        <taxon>Oryziinae</taxon>
        <taxon>Oryzias</taxon>
    </lineage>
</organism>
<evidence type="ECO:0000259" key="2">
    <source>
        <dbReference type="Pfam" id="PF17182"/>
    </source>
</evidence>
<evidence type="ECO:0000256" key="1">
    <source>
        <dbReference type="SAM" id="MobiDB-lite"/>
    </source>
</evidence>
<dbReference type="AlphaFoldDB" id="A0A3B3DL34"/>
<dbReference type="Ensembl" id="ENSOMET00000033172.1">
    <property type="protein sequence ID" value="ENSOMEP00000030621.1"/>
    <property type="gene ID" value="ENSOMEG00000000375.1"/>
</dbReference>
<dbReference type="Gene3D" id="3.40.50.12690">
    <property type="match status" value="1"/>
</dbReference>
<feature type="compositionally biased region" description="Polar residues" evidence="1">
    <location>
        <begin position="102"/>
        <end position="111"/>
    </location>
</feature>
<dbReference type="SUPFAM" id="SSF52266">
    <property type="entry name" value="SGNH hydrolase"/>
    <property type="match status" value="1"/>
</dbReference>
<dbReference type="Proteomes" id="UP000261560">
    <property type="component" value="Unplaced"/>
</dbReference>
<reference evidence="3" key="1">
    <citation type="submission" date="2025-08" db="UniProtKB">
        <authorList>
            <consortium name="Ensembl"/>
        </authorList>
    </citation>
    <scope>IDENTIFICATION</scope>
</reference>
<dbReference type="GeneTree" id="ENSGT00940000177617"/>
<keyword evidence="4" id="KW-1185">Reference proteome</keyword>
<dbReference type="Gene3D" id="3.40.50.12700">
    <property type="match status" value="1"/>
</dbReference>
<protein>
    <recommendedName>
        <fullName evidence="2">OSK domain-containing protein</fullName>
    </recommendedName>
</protein>
<reference evidence="3" key="2">
    <citation type="submission" date="2025-09" db="UniProtKB">
        <authorList>
            <consortium name="Ensembl"/>
        </authorList>
    </citation>
    <scope>IDENTIFICATION</scope>
</reference>
<proteinExistence type="predicted"/>
<evidence type="ECO:0000313" key="3">
    <source>
        <dbReference type="Ensembl" id="ENSOMEP00000030621.1"/>
    </source>
</evidence>
<sequence>MYINDLGQNVSDANIHLYADDTIIYCFGSSPTAAIESLQKAFDKLQHTLMQGGVRALTPDRRTDPPRRAEASEADWPFLPTRQRTSSTPVHWRTGKKPSMNGAVTLQNRFTPLSDDPGLPNDHPLESSTRRTCNPSEGKRPERKLKARPETLIVGDSTVKDVQWFCSRNTKVLCFPNDMVSDMQERILKTVAKYPSVQNIVLHTGSNDVSKQKSEVLKQDFTGLIRTVSSMNAAVFISGPIPNIRGGEERFSRLLALNRWLSTTCGETGINFINNFHIFWESKHLFKENRFSLNKSAVKLFSSNLFYFLRHVTIANRCSCRSWRR</sequence>
<dbReference type="STRING" id="30732.ENSOMEP00000030621"/>
<dbReference type="Pfam" id="PF17182">
    <property type="entry name" value="OSK"/>
    <property type="match status" value="1"/>
</dbReference>